<dbReference type="Pfam" id="PF10337">
    <property type="entry name" value="ArAE_2_N"/>
    <property type="match status" value="1"/>
</dbReference>
<keyword evidence="3 6" id="KW-1133">Transmembrane helix</keyword>
<dbReference type="InterPro" id="IPR018820">
    <property type="entry name" value="BRE4-related_DUF2421"/>
</dbReference>
<feature type="transmembrane region" description="Helical" evidence="6">
    <location>
        <begin position="719"/>
        <end position="740"/>
    </location>
</feature>
<evidence type="ECO:0000256" key="2">
    <source>
        <dbReference type="ARBA" id="ARBA00022692"/>
    </source>
</evidence>
<dbReference type="PANTHER" id="PTHR37994">
    <property type="entry name" value="ARAE_2_N DOMAIN-CONTAINING PROTEIN-RELATED"/>
    <property type="match status" value="1"/>
</dbReference>
<evidence type="ECO:0000256" key="5">
    <source>
        <dbReference type="SAM" id="MobiDB-lite"/>
    </source>
</evidence>
<keyword evidence="11" id="KW-1185">Reference proteome</keyword>
<accession>A0A9P3PJU1</accession>
<evidence type="ECO:0000313" key="11">
    <source>
        <dbReference type="Proteomes" id="UP001063166"/>
    </source>
</evidence>
<dbReference type="Proteomes" id="UP001063166">
    <property type="component" value="Unassembled WGS sequence"/>
</dbReference>
<keyword evidence="4 6" id="KW-0472">Membrane</keyword>
<evidence type="ECO:0000259" key="7">
    <source>
        <dbReference type="Pfam" id="PF10334"/>
    </source>
</evidence>
<dbReference type="InterPro" id="IPR018823">
    <property type="entry name" value="ArAE_2_N"/>
</dbReference>
<proteinExistence type="predicted"/>
<feature type="transmembrane region" description="Helical" evidence="6">
    <location>
        <begin position="110"/>
        <end position="136"/>
    </location>
</feature>
<dbReference type="GO" id="GO:0016020">
    <property type="term" value="C:membrane"/>
    <property type="evidence" value="ECO:0007669"/>
    <property type="project" value="UniProtKB-SubCell"/>
</dbReference>
<dbReference type="OrthoDB" id="2274698at2759"/>
<dbReference type="PANTHER" id="PTHR37994:SF3">
    <property type="entry name" value="ER TRANSPORTER 6TM N-TERMINAL DOMAIN-CONTAINING PROTEIN"/>
    <property type="match status" value="1"/>
</dbReference>
<feature type="region of interest" description="Disordered" evidence="5">
    <location>
        <begin position="597"/>
        <end position="623"/>
    </location>
</feature>
<dbReference type="AlphaFoldDB" id="A0A9P3PJU1"/>
<evidence type="ECO:0000256" key="3">
    <source>
        <dbReference type="ARBA" id="ARBA00022989"/>
    </source>
</evidence>
<feature type="region of interest" description="Disordered" evidence="5">
    <location>
        <begin position="1010"/>
        <end position="1032"/>
    </location>
</feature>
<keyword evidence="2 6" id="KW-0812">Transmembrane</keyword>
<feature type="domain" description="Integral membrane bound transporter" evidence="9">
    <location>
        <begin position="691"/>
        <end position="827"/>
    </location>
</feature>
<comment type="subcellular location">
    <subcellularLocation>
        <location evidence="1">Membrane</location>
        <topology evidence="1">Multi-pass membrane protein</topology>
    </subcellularLocation>
</comment>
<organism evidence="10 11">
    <name type="scientific">Lyophyllum shimeji</name>
    <name type="common">Hon-shimeji</name>
    <name type="synonym">Tricholoma shimeji</name>
    <dbReference type="NCBI Taxonomy" id="47721"/>
    <lineage>
        <taxon>Eukaryota</taxon>
        <taxon>Fungi</taxon>
        <taxon>Dikarya</taxon>
        <taxon>Basidiomycota</taxon>
        <taxon>Agaricomycotina</taxon>
        <taxon>Agaricomycetes</taxon>
        <taxon>Agaricomycetidae</taxon>
        <taxon>Agaricales</taxon>
        <taxon>Tricholomatineae</taxon>
        <taxon>Lyophyllaceae</taxon>
        <taxon>Lyophyllum</taxon>
    </lineage>
</organism>
<feature type="transmembrane region" description="Helical" evidence="6">
    <location>
        <begin position="222"/>
        <end position="242"/>
    </location>
</feature>
<dbReference type="Pfam" id="PF10334">
    <property type="entry name" value="BRE4"/>
    <property type="match status" value="1"/>
</dbReference>
<evidence type="ECO:0000256" key="4">
    <source>
        <dbReference type="ARBA" id="ARBA00023136"/>
    </source>
</evidence>
<feature type="transmembrane region" description="Helical" evidence="6">
    <location>
        <begin position="198"/>
        <end position="215"/>
    </location>
</feature>
<gene>
    <name evidence="10" type="ORF">LshimejAT787_0310560</name>
</gene>
<evidence type="ECO:0000256" key="6">
    <source>
        <dbReference type="SAM" id="Phobius"/>
    </source>
</evidence>
<feature type="transmembrane region" description="Helical" evidence="6">
    <location>
        <begin position="81"/>
        <end position="98"/>
    </location>
</feature>
<protein>
    <submittedName>
        <fullName evidence="10">ER transporter, 6TM, N-terminal</fullName>
    </submittedName>
</protein>
<feature type="domain" description="Putative ER transporter 6TM N-terminal" evidence="8">
    <location>
        <begin position="76"/>
        <end position="504"/>
    </location>
</feature>
<evidence type="ECO:0000259" key="9">
    <source>
        <dbReference type="Pfam" id="PF13515"/>
    </source>
</evidence>
<evidence type="ECO:0000256" key="1">
    <source>
        <dbReference type="ARBA" id="ARBA00004141"/>
    </source>
</evidence>
<dbReference type="Pfam" id="PF13515">
    <property type="entry name" value="FUSC_2"/>
    <property type="match status" value="1"/>
</dbReference>
<feature type="compositionally biased region" description="Polar residues" evidence="5">
    <location>
        <begin position="600"/>
        <end position="610"/>
    </location>
</feature>
<feature type="transmembrane region" description="Helical" evidence="6">
    <location>
        <begin position="813"/>
        <end position="831"/>
    </location>
</feature>
<sequence>MTPPLLFLEVKCSTTIHRSLSRLARNTRYGLFVQQNPVTLLRLISHLFDVFPVISKPPLLAPPGYFSWIVPGLKSPRNIKAWIRCCVALAASSVLMVVNKTLYNMGQAGFFAALVAVMVPPSIALSLFLLGIVTLLSGMMVGWAWGCAIMAAGQAARNPVRLAQQLQHAQASLKPGISPSVQFQVFSFHGMFLDPGTSAVYGALFFVGTFALGSLRAFIPKLTLFSIFGSIVLDIMCTYGPLLPHPQYTLSKMFILPTVYYVAIAIATLIFIFPESLNLVWLTTLQDEFFNPVAQILSHQSQALNSRPSDDENWARILQQSQSDRKKLVSGTQTLLGQINMIDLEISVGRLGPGDLQRISVELKSLMFRTTGLHAFLIFVNNTNLLHAELERTESEDDEKGKYHDRYTRLQREIRERELRHGHDFDSLMPILEASSAELRAACESAVTRTQEWLHDCNSRRWMGYIEKYDKTKGEQRHAALVAQLAALQGALQRYRDEDRLQLIQPFERFFDPVTKRRRKSDSDDSSTEVFAARSLYICFVFEYALDAFAERLVKFLQILVDLDGKRPKPRLWWPSGFRKLAQKLISRREVDQQVIPLASGTSDDPTSFDNRGEESDDEDEPAEVKEFLKEKPAWKNPDALPPKTAVGRFFLMLGNMATFFHSPEGIFGLRHGIVSVALWIPSVCPSSAWFYYENRGLWALIMAQLDLAVYAGDQIAGFVVRISGTGIGLVVGMAAWYVGAGHGNGNPYGVVIATTAFTAPFLFARLASPSQQTMLWVMAGITIVFVVGYSWINRHYPVLVNTGVGVSIAWKRALLVIIGFTAAFIVMMVPHPTSARTLVRHTLAATAGELKHILAVEVEALLAEEARARGGYQERAPSPMQQPWIKEQRVRRIAYKALIVITRLHGLTPSLQTARFEPQLSGKWPFWQYARLHATQLELLSSLMLFTGAFAQLDPKWCSVLVHQTPFLNPNLLSDVFANLALLSYALSGGHPLPPSLPRLRDRVVYHERIHPPRPPGDKKSVETESVDTEDTKAEADFVADKVDGSSLGFDELTLDVLTDAQLPAHATAVVALSNVLRMVDDMSAIVRDLCGEMSFEGLMEFQREWIAREEKALGGGFSHRIGLH</sequence>
<reference evidence="10" key="1">
    <citation type="submission" date="2022-07" db="EMBL/GenBank/DDBJ databases">
        <title>The genome of Lyophyllum shimeji provides insight into the initial evolution of ectomycorrhizal fungal genome.</title>
        <authorList>
            <person name="Kobayashi Y."/>
            <person name="Shibata T."/>
            <person name="Hirakawa H."/>
            <person name="Shigenobu S."/>
            <person name="Nishiyama T."/>
            <person name="Yamada A."/>
            <person name="Hasebe M."/>
            <person name="Kawaguchi M."/>
        </authorList>
    </citation>
    <scope>NUCLEOTIDE SEQUENCE</scope>
    <source>
        <strain evidence="10">AT787</strain>
    </source>
</reference>
<name>A0A9P3PJU1_LYOSH</name>
<comment type="caution">
    <text evidence="10">The sequence shown here is derived from an EMBL/GenBank/DDBJ whole genome shotgun (WGS) entry which is preliminary data.</text>
</comment>
<evidence type="ECO:0000313" key="10">
    <source>
        <dbReference type="EMBL" id="GLB36769.1"/>
    </source>
</evidence>
<feature type="domain" description="DUF2421" evidence="7">
    <location>
        <begin position="831"/>
        <end position="1094"/>
    </location>
</feature>
<feature type="transmembrane region" description="Helical" evidence="6">
    <location>
        <begin position="776"/>
        <end position="793"/>
    </location>
</feature>
<feature type="compositionally biased region" description="Basic and acidic residues" evidence="5">
    <location>
        <begin position="1010"/>
        <end position="1024"/>
    </location>
</feature>
<evidence type="ECO:0000259" key="8">
    <source>
        <dbReference type="Pfam" id="PF10337"/>
    </source>
</evidence>
<dbReference type="InterPro" id="IPR049453">
    <property type="entry name" value="Memb_transporter_dom"/>
</dbReference>
<dbReference type="EMBL" id="BRPK01000003">
    <property type="protein sequence ID" value="GLB36769.1"/>
    <property type="molecule type" value="Genomic_DNA"/>
</dbReference>
<feature type="transmembrane region" description="Helical" evidence="6">
    <location>
        <begin position="254"/>
        <end position="273"/>
    </location>
</feature>